<dbReference type="Gene3D" id="4.10.400.10">
    <property type="entry name" value="Low-density Lipoprotein Receptor"/>
    <property type="match status" value="4"/>
</dbReference>
<keyword evidence="12" id="KW-0812">Transmembrane</keyword>
<feature type="region of interest" description="Disordered" evidence="11">
    <location>
        <begin position="696"/>
        <end position="743"/>
    </location>
</feature>
<feature type="disulfide bond" evidence="10">
    <location>
        <begin position="486"/>
        <end position="504"/>
    </location>
</feature>
<keyword evidence="2" id="KW-0645">Protease</keyword>
<dbReference type="PROSITE" id="PS50068">
    <property type="entry name" value="LDLRA_2"/>
    <property type="match status" value="4"/>
</dbReference>
<dbReference type="GO" id="GO:0007155">
    <property type="term" value="P:cell adhesion"/>
    <property type="evidence" value="ECO:0007669"/>
    <property type="project" value="InterPro"/>
</dbReference>
<evidence type="ECO:0000256" key="9">
    <source>
        <dbReference type="PIRSR" id="PIRSR601577-2"/>
    </source>
</evidence>
<feature type="signal peptide" evidence="13">
    <location>
        <begin position="1"/>
        <end position="24"/>
    </location>
</feature>
<dbReference type="PROSITE" id="PS01209">
    <property type="entry name" value="LDLRA_1"/>
    <property type="match status" value="1"/>
</dbReference>
<dbReference type="InterPro" id="IPR035914">
    <property type="entry name" value="Sperma_CUB_dom_sf"/>
</dbReference>
<keyword evidence="5 9" id="KW-0862">Zinc</keyword>
<feature type="compositionally biased region" description="Low complexity" evidence="11">
    <location>
        <begin position="668"/>
        <end position="679"/>
    </location>
</feature>
<feature type="disulfide bond" evidence="10">
    <location>
        <begin position="479"/>
        <end position="491"/>
    </location>
</feature>
<dbReference type="GO" id="GO:0004222">
    <property type="term" value="F:metalloendopeptidase activity"/>
    <property type="evidence" value="ECO:0007669"/>
    <property type="project" value="InterPro"/>
</dbReference>
<feature type="active site" evidence="8">
    <location>
        <position position="928"/>
    </location>
</feature>
<feature type="transmembrane region" description="Helical" evidence="12">
    <location>
        <begin position="1252"/>
        <end position="1274"/>
    </location>
</feature>
<keyword evidence="3 9" id="KW-0479">Metal-binding</keyword>
<keyword evidence="4" id="KW-0378">Hydrolase</keyword>
<protein>
    <submittedName>
        <fullName evidence="15">Low-density lipoprotein receptor-related protein 10-like protein</fullName>
    </submittedName>
</protein>
<evidence type="ECO:0000256" key="11">
    <source>
        <dbReference type="SAM" id="MobiDB-lite"/>
    </source>
</evidence>
<evidence type="ECO:0000313" key="16">
    <source>
        <dbReference type="Proteomes" id="UP001279410"/>
    </source>
</evidence>
<evidence type="ECO:0000256" key="6">
    <source>
        <dbReference type="ARBA" id="ARBA00023049"/>
    </source>
</evidence>
<evidence type="ECO:0000256" key="8">
    <source>
        <dbReference type="PIRSR" id="PIRSR601577-1"/>
    </source>
</evidence>
<comment type="caution">
    <text evidence="10">Lacks conserved residue(s) required for the propagation of feature annotation.</text>
</comment>
<feature type="disulfide bond" evidence="10">
    <location>
        <begin position="461"/>
        <end position="476"/>
    </location>
</feature>
<evidence type="ECO:0000313" key="15">
    <source>
        <dbReference type="EMBL" id="GLD53821.1"/>
    </source>
</evidence>
<dbReference type="GO" id="GO:0005737">
    <property type="term" value="C:cytoplasm"/>
    <property type="evidence" value="ECO:0007669"/>
    <property type="project" value="TreeGrafter"/>
</dbReference>
<feature type="compositionally biased region" description="Basic and acidic residues" evidence="11">
    <location>
        <begin position="212"/>
        <end position="239"/>
    </location>
</feature>
<feature type="region of interest" description="Disordered" evidence="11">
    <location>
        <begin position="765"/>
        <end position="789"/>
    </location>
</feature>
<feature type="domain" description="CUB" evidence="14">
    <location>
        <begin position="30"/>
        <end position="141"/>
    </location>
</feature>
<feature type="disulfide bond" evidence="10">
    <location>
        <begin position="498"/>
        <end position="513"/>
    </location>
</feature>
<keyword evidence="12" id="KW-0472">Membrane</keyword>
<dbReference type="SMART" id="SM00042">
    <property type="entry name" value="CUB"/>
    <property type="match status" value="1"/>
</dbReference>
<feature type="disulfide bond" evidence="10">
    <location>
        <begin position="145"/>
        <end position="157"/>
    </location>
</feature>
<reference evidence="15" key="1">
    <citation type="submission" date="2022-08" db="EMBL/GenBank/DDBJ databases">
        <title>Genome sequencing of akame (Lates japonicus).</title>
        <authorList>
            <person name="Hashiguchi Y."/>
            <person name="Takahashi H."/>
        </authorList>
    </citation>
    <scope>NUCLEOTIDE SEQUENCE</scope>
    <source>
        <strain evidence="15">Kochi</strain>
    </source>
</reference>
<proteinExistence type="inferred from homology"/>
<evidence type="ECO:0000256" key="13">
    <source>
        <dbReference type="SAM" id="SignalP"/>
    </source>
</evidence>
<dbReference type="InterPro" id="IPR000859">
    <property type="entry name" value="CUB_dom"/>
</dbReference>
<organism evidence="15 16">
    <name type="scientific">Lates japonicus</name>
    <name type="common">Japanese lates</name>
    <dbReference type="NCBI Taxonomy" id="270547"/>
    <lineage>
        <taxon>Eukaryota</taxon>
        <taxon>Metazoa</taxon>
        <taxon>Chordata</taxon>
        <taxon>Craniata</taxon>
        <taxon>Vertebrata</taxon>
        <taxon>Euteleostomi</taxon>
        <taxon>Actinopterygii</taxon>
        <taxon>Neopterygii</taxon>
        <taxon>Teleostei</taxon>
        <taxon>Neoteleostei</taxon>
        <taxon>Acanthomorphata</taxon>
        <taxon>Carangaria</taxon>
        <taxon>Carangaria incertae sedis</taxon>
        <taxon>Centropomidae</taxon>
        <taxon>Lates</taxon>
    </lineage>
</organism>
<evidence type="ECO:0000256" key="4">
    <source>
        <dbReference type="ARBA" id="ARBA00022801"/>
    </source>
</evidence>
<dbReference type="InterPro" id="IPR001577">
    <property type="entry name" value="Peptidase_M8"/>
</dbReference>
<dbReference type="EMBL" id="BRZM01000018">
    <property type="protein sequence ID" value="GLD53821.1"/>
    <property type="molecule type" value="Genomic_DNA"/>
</dbReference>
<keyword evidence="12" id="KW-1133">Transmembrane helix</keyword>
<evidence type="ECO:0000256" key="1">
    <source>
        <dbReference type="ARBA" id="ARBA00005860"/>
    </source>
</evidence>
<dbReference type="SMART" id="SM00192">
    <property type="entry name" value="LDLa"/>
    <property type="match status" value="4"/>
</dbReference>
<feature type="binding site" evidence="9">
    <location>
        <position position="1010"/>
    </location>
    <ligand>
        <name>Zn(2+)</name>
        <dbReference type="ChEBI" id="CHEBI:29105"/>
        <note>catalytic</note>
    </ligand>
</feature>
<evidence type="ECO:0000256" key="10">
    <source>
        <dbReference type="PROSITE-ProRule" id="PRU00124"/>
    </source>
</evidence>
<dbReference type="SUPFAM" id="SSF57424">
    <property type="entry name" value="LDL receptor-like module"/>
    <property type="match status" value="2"/>
</dbReference>
<feature type="compositionally biased region" description="Low complexity" evidence="11">
    <location>
        <begin position="765"/>
        <end position="786"/>
    </location>
</feature>
<comment type="cofactor">
    <cofactor evidence="9">
        <name>Zn(2+)</name>
        <dbReference type="ChEBI" id="CHEBI:29105"/>
    </cofactor>
    <text evidence="9">Binds 1 zinc ion per subunit.</text>
</comment>
<keyword evidence="13" id="KW-0732">Signal</keyword>
<feature type="binding site" evidence="9">
    <location>
        <position position="931"/>
    </location>
    <ligand>
        <name>Zn(2+)</name>
        <dbReference type="ChEBI" id="CHEBI:29105"/>
        <note>catalytic</note>
    </ligand>
</feature>
<keyword evidence="7 10" id="KW-1015">Disulfide bond</keyword>
<dbReference type="InterPro" id="IPR002172">
    <property type="entry name" value="LDrepeatLR_classA_rpt"/>
</dbReference>
<dbReference type="Gene3D" id="3.10.170.20">
    <property type="match status" value="1"/>
</dbReference>
<evidence type="ECO:0000256" key="7">
    <source>
        <dbReference type="ARBA" id="ARBA00023157"/>
    </source>
</evidence>
<keyword evidence="15" id="KW-0449">Lipoprotein</keyword>
<evidence type="ECO:0000256" key="2">
    <source>
        <dbReference type="ARBA" id="ARBA00022670"/>
    </source>
</evidence>
<feature type="region of interest" description="Disordered" evidence="11">
    <location>
        <begin position="635"/>
        <end position="681"/>
    </location>
</feature>
<dbReference type="InterPro" id="IPR036055">
    <property type="entry name" value="LDL_receptor-like_sf"/>
</dbReference>
<dbReference type="Pfam" id="PF00057">
    <property type="entry name" value="Ldl_recept_a"/>
    <property type="match status" value="2"/>
</dbReference>
<keyword evidence="6 9" id="KW-0482">Metalloprotease</keyword>
<dbReference type="GO" id="GO:0016020">
    <property type="term" value="C:membrane"/>
    <property type="evidence" value="ECO:0007669"/>
    <property type="project" value="InterPro"/>
</dbReference>
<comment type="similarity">
    <text evidence="1">Belongs to the peptidase M8 family.</text>
</comment>
<feature type="region of interest" description="Disordered" evidence="11">
    <location>
        <begin position="175"/>
        <end position="270"/>
    </location>
</feature>
<feature type="compositionally biased region" description="Pro residues" evidence="11">
    <location>
        <begin position="704"/>
        <end position="743"/>
    </location>
</feature>
<dbReference type="PANTHER" id="PTHR10942:SF6">
    <property type="entry name" value="CILIATED LEFT-RIGHT ORGANIZER METALLOPEPTIDASE"/>
    <property type="match status" value="1"/>
</dbReference>
<sequence>MTVTYNLCALLVFTISVCSRFAPALCSAHCGHSLQVLDNQVGEIRSSAYHSWSYRFGPTYDCWIIKGVEGEPVVLSFSQFSARCRKEWVSIKSSAGGEPVVLCGSKLPPPMEFPGGNITVMHHFLPHLFPVSSFLLSYARDSGECPVTSFECLGGRCLPLSWRCNGQVECLGEGPGIGTDEQGCDAEVETPEPPKRRSTQAEETQRQTYTEINHDRDLNRHKPIDKSWISDRSAERNSESELWQPIKDRVEEEEAQVDQEQPQTPKEMAVTPTPIEWPCGGLLQTFYGTFSPPAIRNSALYCVWTLDPQDSRPLRLDLQQLVLGPGDRLTVYNREQGNGDVIKTITSASNYKLVQVESHTGLLSMIYETLPGSDGSGFNATFHVGSYCPPWEGRCGGASGGCFTQEQRCDGKWDCPETGKDEEGCRGCSPNQFACGMTGQRAVPPSHFSGRPVCYPVTERCNYQLYCADGSDERDCTVCQPGTFHCDSDRCVFESWRCDGQVDCKDGTDELNCTVILPRKVITAATVGSLVCGLLLVIAMGCTCKLYSLRTREYSMFAPISRQEAELIQQQAPPSYGQLIAQGIIPPVEDFPTENPNETSSLSLRGILQLLRQDASSSPHRRRRPRFVRRAVRRMRRWGLIPRPPSRPTQASSSGQQQSDATPSGQEPAHSTPTSSSSAVEAVNQPVPQKLGLLAQSEQQQQEAPPPLLPLPPPPVSSPPPPPYAPPAPPTATPHTPPVAVPPSSPSLASIFHTLGLSISLFRASPSSSSTNSMPLSASPSFSSSSSDDEPIRIHAWIPRESDNLSDAEKDRLKCGRANNNYRSETCLDVTIPDGHLAGCDIYPEPDSSRRTVLRPEGAGLPDTDFLLYLHTQSTDKCRAEPDVFAYAVHCQTDTHGRPVAGVVVICRDRLTEATYNHQATVQTVIHELFHALGFSKDLFYTWKDCSSSSQVGAGCSPRGKVIHSDGSGQMRIYTPSVISALQRHLASTDPELGGPLENLDVPPGRVSSHWESRVLRGSIMAAVLEDSTTVRIDPVTLAALQDTGWYTVNLSRAQSLVWGDGEGAMFGSLTTCQDNSSSFFCTGSGVGCHFLHLHKGECHTDPYLEGCGVFKPLKNGSECWKKDNTRQSAGDDWSGEILGFDSRCFFSNLTTQSLVSSSSVEGRCYRHRCTGPNRYQIQVYGSEWVDCPAEDTIQIKGYQGLVFCPDRRLCLYPDINPPSDDVNTFPSSHTSEMSPSAQDGTWSTLRSHTELTVATALCFTAAVCLLAALTVSYRKCLSCRVRIHTVPEDHESADKDKKKEVIVVEVSKGGGCVGGHGDFLEQF</sequence>
<dbReference type="GO" id="GO:0046872">
    <property type="term" value="F:metal ion binding"/>
    <property type="evidence" value="ECO:0007669"/>
    <property type="project" value="UniProtKB-KW"/>
</dbReference>
<keyword evidence="16" id="KW-1185">Reference proteome</keyword>
<keyword evidence="15" id="KW-0675">Receptor</keyword>
<feature type="chain" id="PRO_5042068494" evidence="13">
    <location>
        <begin position="25"/>
        <end position="1324"/>
    </location>
</feature>
<name>A0AAD3R3K1_LATJO</name>
<dbReference type="Pfam" id="PF01457">
    <property type="entry name" value="Peptidase_M8"/>
    <property type="match status" value="2"/>
</dbReference>
<dbReference type="Gene3D" id="3.90.132.10">
    <property type="entry name" value="Leishmanolysin , domain 2"/>
    <property type="match status" value="1"/>
</dbReference>
<dbReference type="Gene3D" id="2.60.120.290">
    <property type="entry name" value="Spermadhesin, CUB domain"/>
    <property type="match status" value="2"/>
</dbReference>
<feature type="compositionally biased region" description="Low complexity" evidence="11">
    <location>
        <begin position="650"/>
        <end position="659"/>
    </location>
</feature>
<dbReference type="GO" id="GO:0006508">
    <property type="term" value="P:proteolysis"/>
    <property type="evidence" value="ECO:0007669"/>
    <property type="project" value="UniProtKB-KW"/>
</dbReference>
<gene>
    <name evidence="15" type="ORF">AKAME5_000652000</name>
</gene>
<evidence type="ECO:0000259" key="14">
    <source>
        <dbReference type="PROSITE" id="PS01180"/>
    </source>
</evidence>
<dbReference type="SUPFAM" id="SSF55486">
    <property type="entry name" value="Metalloproteases ('zincins'), catalytic domain"/>
    <property type="match status" value="1"/>
</dbReference>
<dbReference type="SUPFAM" id="SSF49854">
    <property type="entry name" value="Spermadhesin, CUB domain"/>
    <property type="match status" value="2"/>
</dbReference>
<evidence type="ECO:0000256" key="12">
    <source>
        <dbReference type="SAM" id="Phobius"/>
    </source>
</evidence>
<dbReference type="PANTHER" id="PTHR10942">
    <property type="entry name" value="LEISHMANOLYSIN-LIKE PEPTIDASE"/>
    <property type="match status" value="1"/>
</dbReference>
<accession>A0AAD3R3K1</accession>
<dbReference type="Proteomes" id="UP001279410">
    <property type="component" value="Unassembled WGS sequence"/>
</dbReference>
<dbReference type="InterPro" id="IPR023415">
    <property type="entry name" value="LDLR_class-A_CS"/>
</dbReference>
<feature type="compositionally biased region" description="Basic and acidic residues" evidence="11">
    <location>
        <begin position="192"/>
        <end position="205"/>
    </location>
</feature>
<dbReference type="CDD" id="cd00112">
    <property type="entry name" value="LDLa"/>
    <property type="match status" value="4"/>
</dbReference>
<evidence type="ECO:0000256" key="5">
    <source>
        <dbReference type="ARBA" id="ARBA00022833"/>
    </source>
</evidence>
<dbReference type="PRINTS" id="PR00261">
    <property type="entry name" value="LDLRECEPTOR"/>
</dbReference>
<dbReference type="PROSITE" id="PS01180">
    <property type="entry name" value="CUB"/>
    <property type="match status" value="1"/>
</dbReference>
<feature type="binding site" evidence="9">
    <location>
        <position position="927"/>
    </location>
    <ligand>
        <name>Zn(2+)</name>
        <dbReference type="ChEBI" id="CHEBI:29105"/>
        <note>catalytic</note>
    </ligand>
</feature>
<evidence type="ECO:0000256" key="3">
    <source>
        <dbReference type="ARBA" id="ARBA00022723"/>
    </source>
</evidence>
<comment type="caution">
    <text evidence="15">The sequence shown here is derived from an EMBL/GenBank/DDBJ whole genome shotgun (WGS) entry which is preliminary data.</text>
</comment>